<comment type="similarity">
    <text evidence="2">Belongs to the DoxX family.</text>
</comment>
<keyword evidence="5 7" id="KW-1133">Transmembrane helix</keyword>
<dbReference type="Proteomes" id="UP000220102">
    <property type="component" value="Unassembled WGS sequence"/>
</dbReference>
<evidence type="ECO:0000256" key="2">
    <source>
        <dbReference type="ARBA" id="ARBA00006679"/>
    </source>
</evidence>
<dbReference type="AlphaFoldDB" id="A0A2A8CXU7"/>
<evidence type="ECO:0000313" key="8">
    <source>
        <dbReference type="EMBL" id="PEN13450.1"/>
    </source>
</evidence>
<keyword evidence="9" id="KW-1185">Reference proteome</keyword>
<evidence type="ECO:0000256" key="1">
    <source>
        <dbReference type="ARBA" id="ARBA00004651"/>
    </source>
</evidence>
<keyword evidence="4 7" id="KW-0812">Transmembrane</keyword>
<evidence type="ECO:0000256" key="6">
    <source>
        <dbReference type="ARBA" id="ARBA00023136"/>
    </source>
</evidence>
<evidence type="ECO:0000256" key="4">
    <source>
        <dbReference type="ARBA" id="ARBA00022692"/>
    </source>
</evidence>
<evidence type="ECO:0000313" key="9">
    <source>
        <dbReference type="Proteomes" id="UP000220102"/>
    </source>
</evidence>
<name>A0A2A8CXU7_9BACT</name>
<dbReference type="InterPro" id="IPR032808">
    <property type="entry name" value="DoxX"/>
</dbReference>
<keyword evidence="3" id="KW-1003">Cell membrane</keyword>
<comment type="caution">
    <text evidence="8">The sequence shown here is derived from an EMBL/GenBank/DDBJ whole genome shotgun (WGS) entry which is preliminary data.</text>
</comment>
<feature type="transmembrane region" description="Helical" evidence="7">
    <location>
        <begin position="21"/>
        <end position="43"/>
    </location>
</feature>
<feature type="transmembrane region" description="Helical" evidence="7">
    <location>
        <begin position="55"/>
        <end position="76"/>
    </location>
</feature>
<keyword evidence="6 7" id="KW-0472">Membrane</keyword>
<organism evidence="8 9">
    <name type="scientific">Longibacter salinarum</name>
    <dbReference type="NCBI Taxonomy" id="1850348"/>
    <lineage>
        <taxon>Bacteria</taxon>
        <taxon>Pseudomonadati</taxon>
        <taxon>Rhodothermota</taxon>
        <taxon>Rhodothermia</taxon>
        <taxon>Rhodothermales</taxon>
        <taxon>Salisaetaceae</taxon>
        <taxon>Longibacter</taxon>
    </lineage>
</organism>
<accession>A0A2A8CXU7</accession>
<feature type="transmembrane region" description="Helical" evidence="7">
    <location>
        <begin position="114"/>
        <end position="131"/>
    </location>
</feature>
<dbReference type="InterPro" id="IPR051907">
    <property type="entry name" value="DoxX-like_oxidoreductase"/>
</dbReference>
<reference evidence="8 9" key="1">
    <citation type="submission" date="2017-10" db="EMBL/GenBank/DDBJ databases">
        <title>Draft genome of Longibacter Salinarum.</title>
        <authorList>
            <person name="Goh K.M."/>
            <person name="Shamsir M.S."/>
            <person name="Lim S.W."/>
        </authorList>
    </citation>
    <scope>NUCLEOTIDE SEQUENCE [LARGE SCALE GENOMIC DNA]</scope>
    <source>
        <strain evidence="8 9">KCTC 52045</strain>
    </source>
</reference>
<dbReference type="EMBL" id="PDEQ01000004">
    <property type="protein sequence ID" value="PEN13450.1"/>
    <property type="molecule type" value="Genomic_DNA"/>
</dbReference>
<sequence>MSTYRSIVDWIQSHQEVVLDIIRVYLGVGLLVRGGLFISQTSGISSLVDMSQFDIASAAIVHYVTFAHLIGGLLLAVGLLTRIAALAQIPVLVGAVFFVHLNEGLLSANQSLEFSALVLFLLVVVFVFGPGRWSADYYVFQTEEEDEVGEMWWRDEEEGMPVGGDGDPVPAGADTKGESGAGVAVAADVDTLPRRTTQEAPTFKTCECGNTVGDPEIIVEPQYGWTSGFFFMLGISAPVKEIVFYCQDCGTIVKRSKDAELRERYRWHTS</sequence>
<gene>
    <name evidence="8" type="ORF">CRI94_09010</name>
</gene>
<dbReference type="PANTHER" id="PTHR33452:SF1">
    <property type="entry name" value="INNER MEMBRANE PROTEIN YPHA-RELATED"/>
    <property type="match status" value="1"/>
</dbReference>
<dbReference type="RefSeq" id="WP_098075370.1">
    <property type="nucleotide sequence ID" value="NZ_PDEQ01000004.1"/>
</dbReference>
<evidence type="ECO:0000256" key="7">
    <source>
        <dbReference type="SAM" id="Phobius"/>
    </source>
</evidence>
<feature type="transmembrane region" description="Helical" evidence="7">
    <location>
        <begin position="83"/>
        <end position="102"/>
    </location>
</feature>
<evidence type="ECO:0000256" key="5">
    <source>
        <dbReference type="ARBA" id="ARBA00022989"/>
    </source>
</evidence>
<proteinExistence type="inferred from homology"/>
<dbReference type="OrthoDB" id="680764at2"/>
<evidence type="ECO:0000256" key="3">
    <source>
        <dbReference type="ARBA" id="ARBA00022475"/>
    </source>
</evidence>
<protein>
    <submittedName>
        <fullName evidence="8">DoxX subfamily protein</fullName>
    </submittedName>
</protein>
<dbReference type="GO" id="GO:0005886">
    <property type="term" value="C:plasma membrane"/>
    <property type="evidence" value="ECO:0007669"/>
    <property type="project" value="UniProtKB-SubCell"/>
</dbReference>
<comment type="subcellular location">
    <subcellularLocation>
        <location evidence="1">Cell membrane</location>
        <topology evidence="1">Multi-pass membrane protein</topology>
    </subcellularLocation>
</comment>
<dbReference type="Pfam" id="PF07681">
    <property type="entry name" value="DoxX"/>
    <property type="match status" value="1"/>
</dbReference>
<dbReference type="PANTHER" id="PTHR33452">
    <property type="entry name" value="OXIDOREDUCTASE CATD-RELATED"/>
    <property type="match status" value="1"/>
</dbReference>